<dbReference type="InterPro" id="IPR010621">
    <property type="entry name" value="DUF1214"/>
</dbReference>
<reference evidence="3 4" key="1">
    <citation type="submission" date="2018-09" db="EMBL/GenBank/DDBJ databases">
        <authorList>
            <person name="Wang F."/>
        </authorList>
    </citation>
    <scope>NUCLEOTIDE SEQUENCE [LARGE SCALE GENOMIC DNA]</scope>
    <source>
        <strain evidence="3 4">PLHSC7-2</strain>
    </source>
</reference>
<feature type="domain" description="DUF1254" evidence="2">
    <location>
        <begin position="22"/>
        <end position="138"/>
    </location>
</feature>
<dbReference type="EMBL" id="QZCH01000015">
    <property type="protein sequence ID" value="RJG42689.1"/>
    <property type="molecule type" value="Genomic_DNA"/>
</dbReference>
<evidence type="ECO:0000259" key="1">
    <source>
        <dbReference type="Pfam" id="PF06742"/>
    </source>
</evidence>
<dbReference type="Pfam" id="PF06863">
    <property type="entry name" value="DUF1254"/>
    <property type="match status" value="1"/>
</dbReference>
<dbReference type="Gene3D" id="2.60.120.600">
    <property type="entry name" value="Domain of unknown function DUF1214, C-terminal domain"/>
    <property type="match status" value="1"/>
</dbReference>
<evidence type="ECO:0000259" key="2">
    <source>
        <dbReference type="Pfam" id="PF06863"/>
    </source>
</evidence>
<dbReference type="SUPFAM" id="SSF160935">
    <property type="entry name" value="VPA0735-like"/>
    <property type="match status" value="1"/>
</dbReference>
<proteinExistence type="predicted"/>
<reference evidence="3 4" key="2">
    <citation type="submission" date="2019-01" db="EMBL/GenBank/DDBJ databases">
        <title>Motilimonas pumilus sp. nov., isolated from the gut of sea cucumber (Apostichopus japonicus).</title>
        <authorList>
            <person name="Wang F.-Q."/>
            <person name="Ren L.-H."/>
            <person name="Lin Y.-W."/>
            <person name="Sun G.-H."/>
            <person name="Du Z.-J."/>
            <person name="Zhao J.-X."/>
            <person name="Liu X.-J."/>
            <person name="Liu L.-J."/>
        </authorList>
    </citation>
    <scope>NUCLEOTIDE SEQUENCE [LARGE SCALE GENOMIC DNA]</scope>
    <source>
        <strain evidence="3 4">PLHSC7-2</strain>
    </source>
</reference>
<organism evidence="3 4">
    <name type="scientific">Motilimonas pumila</name>
    <dbReference type="NCBI Taxonomy" id="2303987"/>
    <lineage>
        <taxon>Bacteria</taxon>
        <taxon>Pseudomonadati</taxon>
        <taxon>Pseudomonadota</taxon>
        <taxon>Gammaproteobacteria</taxon>
        <taxon>Alteromonadales</taxon>
        <taxon>Alteromonadales genera incertae sedis</taxon>
        <taxon>Motilimonas</taxon>
    </lineage>
</organism>
<sequence length="436" mass="48123">MFNVNNKFALDESNPLATGGYNQYHANTTLADHTLKAIARPNNDTLYGVAMVDVTEQPVIMQFPAFDSNYVSLMVTAYDHYVNIPMSVSQGDFSEPANILFYSERTPGYDGAPIEGIDQVFEVSGDFISAALRVMPHMVEPDRLAANQAAITSVSLKTLPEFLDKQSAVTASSPLDVTTNPLSLEEDKARFPNFGSDFEIFEQRFVEVMQFVVNHTTFDANDAADQALLKALAPLGVKPGNIFDAKDAAAIDGVALRKAAQRFATSSLAKIGDAQFVANNLDDIFLPKGEISPELLALLSVVGPIGVPAQEALYPQLITEDKQVMNAMNDYEIVMTADELPPAKAFWSLTLYDLENGFFIPNEQKKYSVGENAGYKLDENGGIRIVVSAERPEDVPVENWLPIQRGDIDMNTQMRLYIPDLDKYENWSTPTVRRIK</sequence>
<protein>
    <submittedName>
        <fullName evidence="3">DUF1214 domain-containing protein</fullName>
    </submittedName>
</protein>
<dbReference type="PANTHER" id="PTHR36509:SF2">
    <property type="entry name" value="BLL3101 PROTEIN"/>
    <property type="match status" value="1"/>
</dbReference>
<dbReference type="Pfam" id="PF06742">
    <property type="entry name" value="DUF1214"/>
    <property type="match status" value="1"/>
</dbReference>
<keyword evidence="4" id="KW-1185">Reference proteome</keyword>
<dbReference type="InterPro" id="IPR037050">
    <property type="entry name" value="DUF1254_sf"/>
</dbReference>
<dbReference type="AlphaFoldDB" id="A0A418YDQ9"/>
<evidence type="ECO:0000313" key="4">
    <source>
        <dbReference type="Proteomes" id="UP000283255"/>
    </source>
</evidence>
<dbReference type="InterPro" id="IPR010679">
    <property type="entry name" value="DUF1254"/>
</dbReference>
<feature type="domain" description="DUF1214" evidence="1">
    <location>
        <begin position="312"/>
        <end position="420"/>
    </location>
</feature>
<dbReference type="OrthoDB" id="547269at2"/>
<comment type="caution">
    <text evidence="3">The sequence shown here is derived from an EMBL/GenBank/DDBJ whole genome shotgun (WGS) entry which is preliminary data.</text>
</comment>
<dbReference type="Gene3D" id="2.60.40.1610">
    <property type="entry name" value="Domain of unknown function DUF1254"/>
    <property type="match status" value="1"/>
</dbReference>
<dbReference type="PANTHER" id="PTHR36509">
    <property type="entry name" value="BLL3101 PROTEIN"/>
    <property type="match status" value="1"/>
</dbReference>
<name>A0A418YDQ9_9GAMM</name>
<gene>
    <name evidence="3" type="ORF">D1Z90_12465</name>
</gene>
<dbReference type="Proteomes" id="UP000283255">
    <property type="component" value="Unassembled WGS sequence"/>
</dbReference>
<accession>A0A418YDQ9</accession>
<dbReference type="InterPro" id="IPR037049">
    <property type="entry name" value="DUF1214_C_sf"/>
</dbReference>
<evidence type="ECO:0000313" key="3">
    <source>
        <dbReference type="EMBL" id="RJG42689.1"/>
    </source>
</evidence>